<dbReference type="SMART" id="SM00822">
    <property type="entry name" value="PKS_KR"/>
    <property type="match status" value="1"/>
</dbReference>
<dbReference type="Gene3D" id="3.40.50.720">
    <property type="entry name" value="NAD(P)-binding Rossmann-like Domain"/>
    <property type="match status" value="1"/>
</dbReference>
<evidence type="ECO:0000313" key="8">
    <source>
        <dbReference type="Proteomes" id="UP000470404"/>
    </source>
</evidence>
<evidence type="ECO:0000259" key="4">
    <source>
        <dbReference type="SMART" id="SM00822"/>
    </source>
</evidence>
<reference evidence="5 8" key="2">
    <citation type="submission" date="2020-01" db="EMBL/GenBank/DDBJ databases">
        <title>Insect and environment-associated Actinomycetes.</title>
        <authorList>
            <person name="Currrie C."/>
            <person name="Chevrette M."/>
            <person name="Carlson C."/>
            <person name="Stubbendieck R."/>
            <person name="Wendt-Pienkowski E."/>
        </authorList>
    </citation>
    <scope>NUCLEOTIDE SEQUENCE [LARGE SCALE GENOMIC DNA]</scope>
    <source>
        <strain evidence="5 8">SID8386</strain>
    </source>
</reference>
<dbReference type="PANTHER" id="PTHR42760">
    <property type="entry name" value="SHORT-CHAIN DEHYDROGENASES/REDUCTASES FAMILY MEMBER"/>
    <property type="match status" value="1"/>
</dbReference>
<dbReference type="PANTHER" id="PTHR42760:SF40">
    <property type="entry name" value="3-OXOACYL-[ACYL-CARRIER-PROTEIN] REDUCTASE, CHLOROPLASTIC"/>
    <property type="match status" value="1"/>
</dbReference>
<dbReference type="RefSeq" id="WP_067581841.1">
    <property type="nucleotide sequence ID" value="NZ_FOWC01000003.1"/>
</dbReference>
<dbReference type="CDD" id="cd05233">
    <property type="entry name" value="SDR_c"/>
    <property type="match status" value="1"/>
</dbReference>
<dbReference type="PRINTS" id="PR00080">
    <property type="entry name" value="SDRFAMILY"/>
</dbReference>
<dbReference type="STRING" id="112413.SAMN05421854_103675"/>
<dbReference type="OrthoDB" id="4288312at2"/>
<dbReference type="EMBL" id="JAAGNC010000119">
    <property type="protein sequence ID" value="NEC58493.1"/>
    <property type="molecule type" value="Genomic_DNA"/>
</dbReference>
<keyword evidence="8" id="KW-1185">Reference proteome</keyword>
<evidence type="ECO:0000256" key="2">
    <source>
        <dbReference type="ARBA" id="ARBA00023002"/>
    </source>
</evidence>
<evidence type="ECO:0000313" key="6">
    <source>
        <dbReference type="EMBL" id="SFO99641.1"/>
    </source>
</evidence>
<dbReference type="FunFam" id="3.40.50.720:FF:000084">
    <property type="entry name" value="Short-chain dehydrogenase reductase"/>
    <property type="match status" value="1"/>
</dbReference>
<evidence type="ECO:0000313" key="7">
    <source>
        <dbReference type="Proteomes" id="UP000199137"/>
    </source>
</evidence>
<dbReference type="Pfam" id="PF00106">
    <property type="entry name" value="adh_short"/>
    <property type="match status" value="1"/>
</dbReference>
<protein>
    <submittedName>
        <fullName evidence="6">NADP-dependent 3-hydroxy acid dehydrogenase YdfG</fullName>
    </submittedName>
    <submittedName>
        <fullName evidence="5">SDR family NAD(P)-dependent oxidoreductase</fullName>
    </submittedName>
</protein>
<dbReference type="GO" id="GO:0016616">
    <property type="term" value="F:oxidoreductase activity, acting on the CH-OH group of donors, NAD or NADP as acceptor"/>
    <property type="evidence" value="ECO:0007669"/>
    <property type="project" value="UniProtKB-ARBA"/>
</dbReference>
<dbReference type="Proteomes" id="UP000470404">
    <property type="component" value="Unassembled WGS sequence"/>
</dbReference>
<feature type="domain" description="Ketoreductase" evidence="4">
    <location>
        <begin position="12"/>
        <end position="187"/>
    </location>
</feature>
<gene>
    <name evidence="5" type="ORF">G3I59_23525</name>
    <name evidence="6" type="ORF">SAMN05421854_103675</name>
</gene>
<dbReference type="InterPro" id="IPR036291">
    <property type="entry name" value="NAD(P)-bd_dom_sf"/>
</dbReference>
<dbReference type="Proteomes" id="UP000199137">
    <property type="component" value="Unassembled WGS sequence"/>
</dbReference>
<sequence length="258" mass="26164">MEPGVTAELAGRTALVTGGGNGLGRAIAAALSGAGARVVVAGRRKAALDETVAALPGPGRAARCDVADPESVAALAAELAGEEISVLVNNAGVAGPVKPLVEVEPAEWDEVFAVNVRGVYLVCRAFLPAMTARGSGDVVNIASVSGKRPLLRRTPYCASKMAVLGLTATLAGEAGPFGVAVNSLSPGPVEGPRMERNFRLEAERTGASYAEAERAFTSRAALGRMVTETEVAAAVLAMLRMPGLCAADIDLSAGMVAR</sequence>
<dbReference type="PRINTS" id="PR00081">
    <property type="entry name" value="GDHRDH"/>
</dbReference>
<reference evidence="6 7" key="1">
    <citation type="submission" date="2016-10" db="EMBL/GenBank/DDBJ databases">
        <authorList>
            <person name="de Groot N.N."/>
        </authorList>
    </citation>
    <scope>NUCLEOTIDE SEQUENCE [LARGE SCALE GENOMIC DNA]</scope>
    <source>
        <strain evidence="6 7">DSM 44637</strain>
    </source>
</reference>
<dbReference type="AlphaFoldDB" id="A0A1I5LSA4"/>
<dbReference type="InterPro" id="IPR057326">
    <property type="entry name" value="KR_dom"/>
</dbReference>
<dbReference type="PROSITE" id="PS00061">
    <property type="entry name" value="ADH_SHORT"/>
    <property type="match status" value="1"/>
</dbReference>
<dbReference type="InterPro" id="IPR002347">
    <property type="entry name" value="SDR_fam"/>
</dbReference>
<evidence type="ECO:0000256" key="1">
    <source>
        <dbReference type="ARBA" id="ARBA00006484"/>
    </source>
</evidence>
<name>A0A1I5LSA4_9PSEU</name>
<organism evidence="6 7">
    <name type="scientific">Amycolatopsis rubida</name>
    <dbReference type="NCBI Taxonomy" id="112413"/>
    <lineage>
        <taxon>Bacteria</taxon>
        <taxon>Bacillati</taxon>
        <taxon>Actinomycetota</taxon>
        <taxon>Actinomycetes</taxon>
        <taxon>Pseudonocardiales</taxon>
        <taxon>Pseudonocardiaceae</taxon>
        <taxon>Amycolatopsis</taxon>
    </lineage>
</organism>
<evidence type="ECO:0000313" key="5">
    <source>
        <dbReference type="EMBL" id="NEC58493.1"/>
    </source>
</evidence>
<dbReference type="EMBL" id="FOWC01000003">
    <property type="protein sequence ID" value="SFO99641.1"/>
    <property type="molecule type" value="Genomic_DNA"/>
</dbReference>
<proteinExistence type="inferred from homology"/>
<dbReference type="SUPFAM" id="SSF51735">
    <property type="entry name" value="NAD(P)-binding Rossmann-fold domains"/>
    <property type="match status" value="1"/>
</dbReference>
<dbReference type="InterPro" id="IPR020904">
    <property type="entry name" value="Sc_DH/Rdtase_CS"/>
</dbReference>
<keyword evidence="2" id="KW-0560">Oxidoreductase</keyword>
<comment type="similarity">
    <text evidence="1 3">Belongs to the short-chain dehydrogenases/reductases (SDR) family.</text>
</comment>
<accession>A0A1I5LSA4</accession>
<evidence type="ECO:0000256" key="3">
    <source>
        <dbReference type="RuleBase" id="RU000363"/>
    </source>
</evidence>
<dbReference type="GO" id="GO:0030497">
    <property type="term" value="P:fatty acid elongation"/>
    <property type="evidence" value="ECO:0007669"/>
    <property type="project" value="TreeGrafter"/>
</dbReference>